<reference evidence="2" key="1">
    <citation type="journal article" date="2019" name="Int. J. Syst. Evol. Microbiol.">
        <title>The Global Catalogue of Microorganisms (GCM) 10K type strain sequencing project: providing services to taxonomists for standard genome sequencing and annotation.</title>
        <authorList>
            <consortium name="The Broad Institute Genomics Platform"/>
            <consortium name="The Broad Institute Genome Sequencing Center for Infectious Disease"/>
            <person name="Wu L."/>
            <person name="Ma J."/>
        </authorList>
    </citation>
    <scope>NUCLEOTIDE SEQUENCE [LARGE SCALE GENOMIC DNA]</scope>
    <source>
        <strain evidence="2">KCTC 52487</strain>
    </source>
</reference>
<evidence type="ECO:0000313" key="1">
    <source>
        <dbReference type="EMBL" id="MFC2925235.1"/>
    </source>
</evidence>
<organism evidence="1 2">
    <name type="scientific">Hyphobacterium vulgare</name>
    <dbReference type="NCBI Taxonomy" id="1736751"/>
    <lineage>
        <taxon>Bacteria</taxon>
        <taxon>Pseudomonadati</taxon>
        <taxon>Pseudomonadota</taxon>
        <taxon>Alphaproteobacteria</taxon>
        <taxon>Maricaulales</taxon>
        <taxon>Maricaulaceae</taxon>
        <taxon>Hyphobacterium</taxon>
    </lineage>
</organism>
<name>A0ABV6ZUU8_9PROT</name>
<dbReference type="Proteomes" id="UP001595379">
    <property type="component" value="Unassembled WGS sequence"/>
</dbReference>
<dbReference type="EMBL" id="JBHRSV010000001">
    <property type="protein sequence ID" value="MFC2925235.1"/>
    <property type="molecule type" value="Genomic_DNA"/>
</dbReference>
<evidence type="ECO:0000313" key="2">
    <source>
        <dbReference type="Proteomes" id="UP001595379"/>
    </source>
</evidence>
<protein>
    <submittedName>
        <fullName evidence="1">Uncharacterized protein</fullName>
    </submittedName>
</protein>
<proteinExistence type="predicted"/>
<accession>A0ABV6ZUU8</accession>
<keyword evidence="2" id="KW-1185">Reference proteome</keyword>
<comment type="caution">
    <text evidence="1">The sequence shown here is derived from an EMBL/GenBank/DDBJ whole genome shotgun (WGS) entry which is preliminary data.</text>
</comment>
<sequence length="133" mass="14288">MKTLHPDRAAPTEGSLAALSKAIAAIRDIESAHLFEAEVWITPDQARTGVTRLVSSGMRREFVRIPPGTADGCIVPAIGDPSACITIRFREHPACLPVSEAGQDVIERFVADFAAPSPAARFARWARKPRSAA</sequence>
<dbReference type="RefSeq" id="WP_343164112.1">
    <property type="nucleotide sequence ID" value="NZ_JBHRSV010000001.1"/>
</dbReference>
<gene>
    <name evidence="1" type="ORF">ACFOOR_03865</name>
</gene>